<dbReference type="SMART" id="SM00220">
    <property type="entry name" value="S_TKc"/>
    <property type="match status" value="1"/>
</dbReference>
<comment type="caution">
    <text evidence="2">The sequence shown here is derived from an EMBL/GenBank/DDBJ whole genome shotgun (WGS) entry which is preliminary data.</text>
</comment>
<dbReference type="InterPro" id="IPR008271">
    <property type="entry name" value="Ser/Thr_kinase_AS"/>
</dbReference>
<dbReference type="PROSITE" id="PS00108">
    <property type="entry name" value="PROTEIN_KINASE_ST"/>
    <property type="match status" value="1"/>
</dbReference>
<dbReference type="EMBL" id="JBJQOH010000002">
    <property type="protein sequence ID" value="KAL3695912.1"/>
    <property type="molecule type" value="Genomic_DNA"/>
</dbReference>
<dbReference type="InterPro" id="IPR000719">
    <property type="entry name" value="Prot_kinase_dom"/>
</dbReference>
<dbReference type="Gene3D" id="1.10.510.10">
    <property type="entry name" value="Transferase(Phosphotransferase) domain 1"/>
    <property type="match status" value="2"/>
</dbReference>
<name>A0ABD3HWN9_9MARC</name>
<dbReference type="PANTHER" id="PTHR44167:SF18">
    <property type="entry name" value="PROTEIN KINASE DOMAIN-CONTAINING PROTEIN"/>
    <property type="match status" value="1"/>
</dbReference>
<evidence type="ECO:0000313" key="2">
    <source>
        <dbReference type="EMBL" id="KAL3695912.1"/>
    </source>
</evidence>
<organism evidence="2 3">
    <name type="scientific">Riccia sorocarpa</name>
    <dbReference type="NCBI Taxonomy" id="122646"/>
    <lineage>
        <taxon>Eukaryota</taxon>
        <taxon>Viridiplantae</taxon>
        <taxon>Streptophyta</taxon>
        <taxon>Embryophyta</taxon>
        <taxon>Marchantiophyta</taxon>
        <taxon>Marchantiopsida</taxon>
        <taxon>Marchantiidae</taxon>
        <taxon>Marchantiales</taxon>
        <taxon>Ricciaceae</taxon>
        <taxon>Riccia</taxon>
    </lineage>
</organism>
<evidence type="ECO:0000313" key="3">
    <source>
        <dbReference type="Proteomes" id="UP001633002"/>
    </source>
</evidence>
<reference evidence="2 3" key="1">
    <citation type="submission" date="2024-09" db="EMBL/GenBank/DDBJ databases">
        <title>Chromosome-scale assembly of Riccia sorocarpa.</title>
        <authorList>
            <person name="Paukszto L."/>
        </authorList>
    </citation>
    <scope>NUCLEOTIDE SEQUENCE [LARGE SCALE GENOMIC DNA]</scope>
    <source>
        <strain evidence="2">LP-2024</strain>
        <tissue evidence="2">Aerial parts of the thallus</tissue>
    </source>
</reference>
<evidence type="ECO:0000259" key="1">
    <source>
        <dbReference type="PROSITE" id="PS50011"/>
    </source>
</evidence>
<gene>
    <name evidence="2" type="ORF">R1sor_009988</name>
</gene>
<dbReference type="Proteomes" id="UP001633002">
    <property type="component" value="Unassembled WGS sequence"/>
</dbReference>
<dbReference type="Pfam" id="PF00069">
    <property type="entry name" value="Pkinase"/>
    <property type="match status" value="1"/>
</dbReference>
<keyword evidence="3" id="KW-1185">Reference proteome</keyword>
<feature type="domain" description="Protein kinase" evidence="1">
    <location>
        <begin position="285"/>
        <end position="552"/>
    </location>
</feature>
<dbReference type="PANTHER" id="PTHR44167">
    <property type="entry name" value="OVARIAN-SPECIFIC SERINE/THREONINE-PROTEIN KINASE LOK-RELATED"/>
    <property type="match status" value="1"/>
</dbReference>
<dbReference type="InterPro" id="IPR011009">
    <property type="entry name" value="Kinase-like_dom_sf"/>
</dbReference>
<dbReference type="PROSITE" id="PS50011">
    <property type="entry name" value="PROTEIN_KINASE_DOM"/>
    <property type="match status" value="2"/>
</dbReference>
<feature type="domain" description="Protein kinase" evidence="1">
    <location>
        <begin position="22"/>
        <end position="291"/>
    </location>
</feature>
<sequence length="552" mass="62791">MGPPGFAVMKALNRDEDIALYYTIHDPIGTGAYGQTFAVSPLDDPDKRYCMKIQPKKTANSSGDSSASESHGNPELELMRLFKEIVILNRILPKHPNIVEMIDVLVAPEQVFIVTELCQETMERFFPQCDEASARRAYGQLLDAVDLCHQHGVTHDDVKMENILFLDADCMQLKLIDFGIAEYRPEHAVKRHNNFDPLEWFSPDEVLPTRNPNILQDDIDSLSNLLLAMMCGKPVPFVTTIKKLQTWYRPRIERFSPAAMDLLSKIGPKPYGPDNKRDILKLDQIRQHPWLTGEEFHPPARNVKELLSQLEHDLTVLKPLLKDWMVTPMQILAQNQVIIPEYEIVGPLKRGDQETGIQLVKGTARIPDPRAMKVIQASDSNPPIRIYLQMLIMLRILPPHIAYAVRHMHHHGVVHMDLHPSHIVFATNEFTQVRIVNCSKVLYVPQLAHFRYESFEPEKYLTLELLEQMAREADFQADISALGRILLAMMYKGWVPALTLVGDGELGTEFHSDAFDLLSKIGPEPYGPAQQDRNITIDAVCNHPWLRTSSVC</sequence>
<dbReference type="AlphaFoldDB" id="A0ABD3HWN9"/>
<dbReference type="SUPFAM" id="SSF56112">
    <property type="entry name" value="Protein kinase-like (PK-like)"/>
    <property type="match status" value="2"/>
</dbReference>
<protein>
    <recommendedName>
        <fullName evidence="1">Protein kinase domain-containing protein</fullName>
    </recommendedName>
</protein>
<accession>A0ABD3HWN9</accession>
<proteinExistence type="predicted"/>